<dbReference type="AlphaFoldDB" id="A0A383DB67"/>
<evidence type="ECO:0000313" key="1">
    <source>
        <dbReference type="EMBL" id="SVE41732.1"/>
    </source>
</evidence>
<protein>
    <submittedName>
        <fullName evidence="1">Uncharacterized protein</fullName>
    </submittedName>
</protein>
<dbReference type="EMBL" id="UINC01215839">
    <property type="protein sequence ID" value="SVE41732.1"/>
    <property type="molecule type" value="Genomic_DNA"/>
</dbReference>
<gene>
    <name evidence="1" type="ORF">METZ01_LOCUS494586</name>
</gene>
<feature type="non-terminal residue" evidence="1">
    <location>
        <position position="174"/>
    </location>
</feature>
<reference evidence="1" key="1">
    <citation type="submission" date="2018-05" db="EMBL/GenBank/DDBJ databases">
        <authorList>
            <person name="Lanie J.A."/>
            <person name="Ng W.-L."/>
            <person name="Kazmierczak K.M."/>
            <person name="Andrzejewski T.M."/>
            <person name="Davidsen T.M."/>
            <person name="Wayne K.J."/>
            <person name="Tettelin H."/>
            <person name="Glass J.I."/>
            <person name="Rusch D."/>
            <person name="Podicherti R."/>
            <person name="Tsui H.-C.T."/>
            <person name="Winkler M.E."/>
        </authorList>
    </citation>
    <scope>NUCLEOTIDE SEQUENCE</scope>
</reference>
<name>A0A383DB67_9ZZZZ</name>
<accession>A0A383DB67</accession>
<organism evidence="1">
    <name type="scientific">marine metagenome</name>
    <dbReference type="NCBI Taxonomy" id="408172"/>
    <lineage>
        <taxon>unclassified sequences</taxon>
        <taxon>metagenomes</taxon>
        <taxon>ecological metagenomes</taxon>
    </lineage>
</organism>
<proteinExistence type="predicted"/>
<sequence length="174" mass="19565">MPNVDDLINGKVSITEKLTGVLRLVNEVFADPALVTTNTDEDLGDIARRIVEADIMNYGLFRTPQIEQIHLFEMGGEDIIDVLQSQWGQTRSFGKHHILELPAADPGRKFVHKVGIFGEMFGGIFTYVVPAGGQLEVEERLPIEEKDSTAPNPDSEIVYRRITTFLRWDGDERP</sequence>